<feature type="transmembrane region" description="Helical" evidence="9">
    <location>
        <begin position="315"/>
        <end position="342"/>
    </location>
</feature>
<dbReference type="CDD" id="cd17321">
    <property type="entry name" value="MFS_MMR_MDR_like"/>
    <property type="match status" value="1"/>
</dbReference>
<dbReference type="KEGG" id="rer:RER_33930"/>
<proteinExistence type="inferred from homology"/>
<evidence type="ECO:0000256" key="8">
    <source>
        <dbReference type="SAM" id="MobiDB-lite"/>
    </source>
</evidence>
<evidence type="ECO:0000256" key="3">
    <source>
        <dbReference type="ARBA" id="ARBA00022448"/>
    </source>
</evidence>
<dbReference type="PROSITE" id="PS50850">
    <property type="entry name" value="MFS"/>
    <property type="match status" value="1"/>
</dbReference>
<dbReference type="Gene3D" id="1.20.1720.10">
    <property type="entry name" value="Multidrug resistance protein D"/>
    <property type="match status" value="2"/>
</dbReference>
<dbReference type="EMBL" id="AP008957">
    <property type="protein sequence ID" value="BAH34101.1"/>
    <property type="molecule type" value="Genomic_DNA"/>
</dbReference>
<dbReference type="InterPro" id="IPR036259">
    <property type="entry name" value="MFS_trans_sf"/>
</dbReference>
<dbReference type="Pfam" id="PF07690">
    <property type="entry name" value="MFS_1"/>
    <property type="match status" value="1"/>
</dbReference>
<sequence>MTENASASALSPAPRISKWWSLVVLALGLAMIVMDGTIVAVALPTIIDDLHLNITDAQWVNSLYAIVFAALLLTTGNLGDRLGRRNIFLVGIALFLAGSLWAAKSGSAEMLISARALQGVGGACILPSTLSTVNATFRGKDRAAAFGVWGAVMAGAAALGPLLGGWLTSSFSWQWIFYVNIPIGLVLIVAALVVIPETRSGDSRPGFDVDGLLLSAIGFGALVFAIIEGSTLGWWKPLKDLSLFGMTWSADMPLSIVPILLLLAAVVLTLFVFWERHRARVNRSALLDLHMFYTPTFSWGNIAAMMIAVGEFGLIFALPLFLINAIGLSTLGAGFVLATMAAGAFLSGTMARHLAAAIGAAGTVVVGVVLEIIGVLALVLVISADVSPVTVGAVLVIYGVGLGLASAQLTSTVLSDIPVDLSGQGSATQSTVRQIGSALGSAVVGAVLSIGLAHYLGSIQGPAENFTDATRESAGGAIAGLRASHGPDEVIHQLSEAFASATQWAMVAAIAFLALGLAASLRVLRVTRQESSTDDSTGEDEPLTDPTCTDV</sequence>
<feature type="transmembrane region" description="Helical" evidence="9">
    <location>
        <begin position="20"/>
        <end position="47"/>
    </location>
</feature>
<evidence type="ECO:0000256" key="5">
    <source>
        <dbReference type="ARBA" id="ARBA00022692"/>
    </source>
</evidence>
<comment type="subcellular location">
    <subcellularLocation>
        <location evidence="1">Cell membrane</location>
        <topology evidence="1">Multi-pass membrane protein</topology>
    </subcellularLocation>
</comment>
<feature type="transmembrane region" description="Helical" evidence="9">
    <location>
        <begin position="116"/>
        <end position="137"/>
    </location>
</feature>
<feature type="domain" description="Major facilitator superfamily (MFS) profile" evidence="10">
    <location>
        <begin position="21"/>
        <end position="528"/>
    </location>
</feature>
<dbReference type="RefSeq" id="WP_019748695.1">
    <property type="nucleotide sequence ID" value="NC_012490.1"/>
</dbReference>
<evidence type="ECO:0000256" key="9">
    <source>
        <dbReference type="SAM" id="Phobius"/>
    </source>
</evidence>
<comment type="similarity">
    <text evidence="2">Belongs to the major facilitator superfamily. EmrB family.</text>
</comment>
<keyword evidence="6 9" id="KW-1133">Transmembrane helix</keyword>
<dbReference type="GO" id="GO:0005886">
    <property type="term" value="C:plasma membrane"/>
    <property type="evidence" value="ECO:0007669"/>
    <property type="project" value="UniProtKB-SubCell"/>
</dbReference>
<feature type="transmembrane region" description="Helical" evidence="9">
    <location>
        <begin position="255"/>
        <end position="274"/>
    </location>
</feature>
<reference evidence="12" key="1">
    <citation type="submission" date="2005-03" db="EMBL/GenBank/DDBJ databases">
        <title>Comparison of the complete genome sequences of Rhodococcus erythropolis PR4 and Rhodococcus opacus B4.</title>
        <authorList>
            <person name="Takarada H."/>
            <person name="Sekine M."/>
            <person name="Hosoyama A."/>
            <person name="Yamada R."/>
            <person name="Fujisawa T."/>
            <person name="Omata S."/>
            <person name="Shimizu A."/>
            <person name="Tsukatani N."/>
            <person name="Tanikawa S."/>
            <person name="Fujita N."/>
            <person name="Harayama S."/>
        </authorList>
    </citation>
    <scope>NUCLEOTIDE SEQUENCE [LARGE SCALE GENOMIC DNA]</scope>
    <source>
        <strain evidence="12">PR4 / NBRC 100887</strain>
    </source>
</reference>
<evidence type="ECO:0000256" key="6">
    <source>
        <dbReference type="ARBA" id="ARBA00022989"/>
    </source>
</evidence>
<dbReference type="HOGENOM" id="CLU_000960_28_2_11"/>
<feature type="transmembrane region" description="Helical" evidence="9">
    <location>
        <begin position="504"/>
        <end position="524"/>
    </location>
</feature>
<dbReference type="InterPro" id="IPR011701">
    <property type="entry name" value="MFS"/>
</dbReference>
<dbReference type="Proteomes" id="UP000002204">
    <property type="component" value="Chromosome"/>
</dbReference>
<evidence type="ECO:0000256" key="1">
    <source>
        <dbReference type="ARBA" id="ARBA00004651"/>
    </source>
</evidence>
<keyword evidence="5 9" id="KW-0812">Transmembrane</keyword>
<keyword evidence="7 9" id="KW-0472">Membrane</keyword>
<feature type="transmembrane region" description="Helical" evidence="9">
    <location>
        <begin position="354"/>
        <end position="383"/>
    </location>
</feature>
<feature type="transmembrane region" description="Helical" evidence="9">
    <location>
        <begin position="175"/>
        <end position="195"/>
    </location>
</feature>
<dbReference type="PATRIC" id="fig|234621.6.peg.3902"/>
<dbReference type="InterPro" id="IPR004638">
    <property type="entry name" value="EmrB-like"/>
</dbReference>
<dbReference type="SUPFAM" id="SSF103473">
    <property type="entry name" value="MFS general substrate transporter"/>
    <property type="match status" value="2"/>
</dbReference>
<dbReference type="PANTHER" id="PTHR42718:SF9">
    <property type="entry name" value="MAJOR FACILITATOR SUPERFAMILY MULTIDRUG TRANSPORTER MFSC"/>
    <property type="match status" value="1"/>
</dbReference>
<dbReference type="PANTHER" id="PTHR42718">
    <property type="entry name" value="MAJOR FACILITATOR SUPERFAMILY MULTIDRUG TRANSPORTER MFSC"/>
    <property type="match status" value="1"/>
</dbReference>
<name>C1A0G6_RHOE4</name>
<evidence type="ECO:0000259" key="10">
    <source>
        <dbReference type="PROSITE" id="PS50850"/>
    </source>
</evidence>
<keyword evidence="4" id="KW-1003">Cell membrane</keyword>
<evidence type="ECO:0000256" key="2">
    <source>
        <dbReference type="ARBA" id="ARBA00008537"/>
    </source>
</evidence>
<accession>C1A0G6</accession>
<evidence type="ECO:0000256" key="4">
    <source>
        <dbReference type="ARBA" id="ARBA00022475"/>
    </source>
</evidence>
<dbReference type="GO" id="GO:0022857">
    <property type="term" value="F:transmembrane transporter activity"/>
    <property type="evidence" value="ECO:0007669"/>
    <property type="project" value="InterPro"/>
</dbReference>
<protein>
    <submittedName>
        <fullName evidence="11">Putative drug resistance efflux protein</fullName>
    </submittedName>
</protein>
<reference evidence="11 12" key="2">
    <citation type="journal article" date="2006" name="Environ. Microbiol.">
        <title>Sequence analysis of three plasmids harboured in Rhodococcus erythropolis strain PR4.</title>
        <authorList>
            <person name="Sekine M."/>
            <person name="Tanikawa S."/>
            <person name="Omata S."/>
            <person name="Saito M."/>
            <person name="Fujisawa T."/>
            <person name="Tsukatani N."/>
            <person name="Tajima T."/>
            <person name="Sekigawa T."/>
            <person name="Kosugi H."/>
            <person name="Matsuo Y."/>
            <person name="Nishiko R."/>
            <person name="Imamura K."/>
            <person name="Ito M."/>
            <person name="Narita H."/>
            <person name="Tago S."/>
            <person name="Fujita N."/>
            <person name="Harayama S."/>
        </authorList>
    </citation>
    <scope>NUCLEOTIDE SEQUENCE [LARGE SCALE GENOMIC DNA]</scope>
    <source>
        <strain evidence="12">PR4 / NBRC 100887</strain>
    </source>
</reference>
<evidence type="ECO:0000313" key="12">
    <source>
        <dbReference type="Proteomes" id="UP000002204"/>
    </source>
</evidence>
<feature type="region of interest" description="Disordered" evidence="8">
    <location>
        <begin position="529"/>
        <end position="551"/>
    </location>
</feature>
<feature type="transmembrane region" description="Helical" evidence="9">
    <location>
        <begin position="207"/>
        <end position="235"/>
    </location>
</feature>
<dbReference type="AlphaFoldDB" id="C1A0G6"/>
<feature type="transmembrane region" description="Helical" evidence="9">
    <location>
        <begin position="86"/>
        <end position="104"/>
    </location>
</feature>
<feature type="compositionally biased region" description="Acidic residues" evidence="8">
    <location>
        <begin position="532"/>
        <end position="543"/>
    </location>
</feature>
<dbReference type="eggNOG" id="COG0477">
    <property type="taxonomic scope" value="Bacteria"/>
</dbReference>
<feature type="transmembrane region" description="Helical" evidence="9">
    <location>
        <begin position="435"/>
        <end position="456"/>
    </location>
</feature>
<feature type="transmembrane region" description="Helical" evidence="9">
    <location>
        <begin position="144"/>
        <end position="163"/>
    </location>
</feature>
<dbReference type="NCBIfam" id="TIGR00711">
    <property type="entry name" value="efflux_EmrB"/>
    <property type="match status" value="1"/>
</dbReference>
<evidence type="ECO:0000313" key="11">
    <source>
        <dbReference type="EMBL" id="BAH34101.1"/>
    </source>
</evidence>
<dbReference type="InterPro" id="IPR020846">
    <property type="entry name" value="MFS_dom"/>
</dbReference>
<organism evidence="11 12">
    <name type="scientific">Rhodococcus erythropolis (strain PR4 / NBRC 100887)</name>
    <dbReference type="NCBI Taxonomy" id="234621"/>
    <lineage>
        <taxon>Bacteria</taxon>
        <taxon>Bacillati</taxon>
        <taxon>Actinomycetota</taxon>
        <taxon>Actinomycetes</taxon>
        <taxon>Mycobacteriales</taxon>
        <taxon>Nocardiaceae</taxon>
        <taxon>Rhodococcus</taxon>
        <taxon>Rhodococcus erythropolis group</taxon>
    </lineage>
</organism>
<gene>
    <name evidence="11" type="ordered locus">RER_33930</name>
</gene>
<feature type="transmembrane region" description="Helical" evidence="9">
    <location>
        <begin position="59"/>
        <end position="79"/>
    </location>
</feature>
<evidence type="ECO:0000256" key="7">
    <source>
        <dbReference type="ARBA" id="ARBA00023136"/>
    </source>
</evidence>
<keyword evidence="3" id="KW-0813">Transport</keyword>
<feature type="transmembrane region" description="Helical" evidence="9">
    <location>
        <begin position="389"/>
        <end position="414"/>
    </location>
</feature>